<proteinExistence type="predicted"/>
<organism evidence="2 3">
    <name type="scientific">Paraphaeosphaeria sporulosa</name>
    <dbReference type="NCBI Taxonomy" id="1460663"/>
    <lineage>
        <taxon>Eukaryota</taxon>
        <taxon>Fungi</taxon>
        <taxon>Dikarya</taxon>
        <taxon>Ascomycota</taxon>
        <taxon>Pezizomycotina</taxon>
        <taxon>Dothideomycetes</taxon>
        <taxon>Pleosporomycetidae</taxon>
        <taxon>Pleosporales</taxon>
        <taxon>Massarineae</taxon>
        <taxon>Didymosphaeriaceae</taxon>
        <taxon>Paraphaeosphaeria</taxon>
    </lineage>
</organism>
<dbReference type="RefSeq" id="XP_018040684.1">
    <property type="nucleotide sequence ID" value="XM_018186431.1"/>
</dbReference>
<keyword evidence="3" id="KW-1185">Reference proteome</keyword>
<dbReference type="EMBL" id="KV441549">
    <property type="protein sequence ID" value="OAG10319.1"/>
    <property type="molecule type" value="Genomic_DNA"/>
</dbReference>
<sequence length="346" mass="38409">MLTDSPYKIIPNCLPTSQHQRARTILAHRERCSDLPSGTMGTNKESLTTIRFPGMEHDVFIEVGALVWAGEKYVHVNSCGLTAPQKRESSREIDGASGTLGPAMWATFESGKTELVLEEARPAPLQAKEVVGEATPMVMEMLQVGAPLQEQAMELTAHPKRLIVREKKLHEFSELKRRDEAVEQEGGGPQIKVKAMKKLSKALEAQQRMTGEHQKSQPGNWQLVRELHDAHPEECQLDLCPVCREGARPNHTHQAVRLTKAAIESLSRVRSFTDSFETEAESESTTESSMLETPPWKDSSQAKQRDPDPAACSGLQWGHSRLHSSSPAAKAAVSDHKDRRRTPFST</sequence>
<evidence type="ECO:0000313" key="3">
    <source>
        <dbReference type="Proteomes" id="UP000077069"/>
    </source>
</evidence>
<dbReference type="AlphaFoldDB" id="A0A177CU82"/>
<dbReference type="InParanoid" id="A0A177CU82"/>
<evidence type="ECO:0000313" key="2">
    <source>
        <dbReference type="EMBL" id="OAG10319.1"/>
    </source>
</evidence>
<dbReference type="Proteomes" id="UP000077069">
    <property type="component" value="Unassembled WGS sequence"/>
</dbReference>
<feature type="region of interest" description="Disordered" evidence="1">
    <location>
        <begin position="274"/>
        <end position="346"/>
    </location>
</feature>
<evidence type="ECO:0000256" key="1">
    <source>
        <dbReference type="SAM" id="MobiDB-lite"/>
    </source>
</evidence>
<dbReference type="GeneID" id="28769917"/>
<reference evidence="2 3" key="1">
    <citation type="submission" date="2016-05" db="EMBL/GenBank/DDBJ databases">
        <title>Comparative analysis of secretome profiles of manganese(II)-oxidizing ascomycete fungi.</title>
        <authorList>
            <consortium name="DOE Joint Genome Institute"/>
            <person name="Zeiner C.A."/>
            <person name="Purvine S.O."/>
            <person name="Zink E.M."/>
            <person name="Wu S."/>
            <person name="Pasa-Tolic L."/>
            <person name="Chaput D.L."/>
            <person name="Haridas S."/>
            <person name="Grigoriev I.V."/>
            <person name="Santelli C.M."/>
            <person name="Hansel C.M."/>
        </authorList>
    </citation>
    <scope>NUCLEOTIDE SEQUENCE [LARGE SCALE GENOMIC DNA]</scope>
    <source>
        <strain evidence="2 3">AP3s5-JAC2a</strain>
    </source>
</reference>
<protein>
    <submittedName>
        <fullName evidence="2">Uncharacterized protein</fullName>
    </submittedName>
</protein>
<gene>
    <name evidence="2" type="ORF">CC84DRAFT_479017</name>
</gene>
<accession>A0A177CU82</accession>
<name>A0A177CU82_9PLEO</name>